<evidence type="ECO:0000313" key="3">
    <source>
        <dbReference type="EMBL" id="MFC7323342.1"/>
    </source>
</evidence>
<dbReference type="Proteomes" id="UP001596545">
    <property type="component" value="Unassembled WGS sequence"/>
</dbReference>
<feature type="compositionally biased region" description="Acidic residues" evidence="1">
    <location>
        <begin position="36"/>
        <end position="48"/>
    </location>
</feature>
<keyword evidence="4" id="KW-1185">Reference proteome</keyword>
<comment type="caution">
    <text evidence="3">The sequence shown here is derived from an EMBL/GenBank/DDBJ whole genome shotgun (WGS) entry which is preliminary data.</text>
</comment>
<accession>A0ABD6AHC7</accession>
<dbReference type="AlphaFoldDB" id="A0ABD6AHC7"/>
<feature type="compositionally biased region" description="Low complexity" evidence="1">
    <location>
        <begin position="8"/>
        <end position="22"/>
    </location>
</feature>
<reference evidence="3 4" key="1">
    <citation type="journal article" date="2019" name="Int. J. Syst. Evol. Microbiol.">
        <title>The Global Catalogue of Microorganisms (GCM) 10K type strain sequencing project: providing services to taxonomists for standard genome sequencing and annotation.</title>
        <authorList>
            <consortium name="The Broad Institute Genomics Platform"/>
            <consortium name="The Broad Institute Genome Sequencing Center for Infectious Disease"/>
            <person name="Wu L."/>
            <person name="Ma J."/>
        </authorList>
    </citation>
    <scope>NUCLEOTIDE SEQUENCE [LARGE SCALE GENOMIC DNA]</scope>
    <source>
        <strain evidence="3 4">CGMCC 1.12554</strain>
    </source>
</reference>
<feature type="region of interest" description="Disordered" evidence="1">
    <location>
        <begin position="1"/>
        <end position="57"/>
    </location>
</feature>
<proteinExistence type="predicted"/>
<sequence length="91" mass="9327">MTEDYSLDEFAGGDADGGAESSPGDDERETGGGSVDADDVDADGEATADADPATPTATWTTDGAACDRCGESVARRWFDDGALVCPACKEW</sequence>
<gene>
    <name evidence="3" type="ORF">ACFQMF_01980</name>
</gene>
<feature type="domain" description="DUF7573" evidence="2">
    <location>
        <begin position="53"/>
        <end position="91"/>
    </location>
</feature>
<dbReference type="InterPro" id="IPR055995">
    <property type="entry name" value="DUF7573"/>
</dbReference>
<evidence type="ECO:0000256" key="1">
    <source>
        <dbReference type="SAM" id="MobiDB-lite"/>
    </source>
</evidence>
<organism evidence="3 4">
    <name type="scientific">Halorubrum rutilum</name>
    <dbReference type="NCBI Taxonomy" id="1364933"/>
    <lineage>
        <taxon>Archaea</taxon>
        <taxon>Methanobacteriati</taxon>
        <taxon>Methanobacteriota</taxon>
        <taxon>Stenosarchaea group</taxon>
        <taxon>Halobacteria</taxon>
        <taxon>Halobacteriales</taxon>
        <taxon>Haloferacaceae</taxon>
        <taxon>Halorubrum</taxon>
    </lineage>
</organism>
<evidence type="ECO:0000313" key="4">
    <source>
        <dbReference type="Proteomes" id="UP001596545"/>
    </source>
</evidence>
<protein>
    <recommendedName>
        <fullName evidence="2">DUF7573 domain-containing protein</fullName>
    </recommendedName>
</protein>
<dbReference type="RefSeq" id="WP_256407439.1">
    <property type="nucleotide sequence ID" value="NZ_JANHDN010000001.1"/>
</dbReference>
<evidence type="ECO:0000259" key="2">
    <source>
        <dbReference type="Pfam" id="PF24458"/>
    </source>
</evidence>
<dbReference type="Pfam" id="PF24458">
    <property type="entry name" value="DUF7573"/>
    <property type="match status" value="1"/>
</dbReference>
<name>A0ABD6AHC7_9EURY</name>
<dbReference type="EMBL" id="JBHTBL010000001">
    <property type="protein sequence ID" value="MFC7323342.1"/>
    <property type="molecule type" value="Genomic_DNA"/>
</dbReference>